<proteinExistence type="predicted"/>
<dbReference type="Proteomes" id="UP000266861">
    <property type="component" value="Unassembled WGS sequence"/>
</dbReference>
<dbReference type="EMBL" id="PQFF01000187">
    <property type="protein sequence ID" value="RHZ76241.1"/>
    <property type="molecule type" value="Genomic_DNA"/>
</dbReference>
<sequence>MDKNNNNNNKDNSDEYFNDNMMVMNLYDDNDDNERNNGDNNNNEILLTNAWYCIMDYILKAEIICVMEISFKSLIASLNYLYLYVQKEGIEEDKEIKEFGEMKETRKTEEMKEMGETEELEESEDYPGKCSKCHQDNTGRNWCHLSILENVANVIKIILEEIGAIYVMPNDFKINLINRQVEIDKFKQQIQLNNGKQDVCLKSLSNSINKNDFLQEANISYKNSIAIYFITKNPTENEYMMVMNYAGYGSLRKVLNNKFKSQLGGMGLMHKDFHPGNIVSCYITDFGLCKPVSEKDSENIFGIIPYMAPETLNKICLIRRFDRNRRFLNRKTL</sequence>
<dbReference type="Gene3D" id="1.10.510.10">
    <property type="entry name" value="Transferase(Phosphotransferase) domain 1"/>
    <property type="match status" value="1"/>
</dbReference>
<dbReference type="AlphaFoldDB" id="A0A397IJX6"/>
<dbReference type="InterPro" id="IPR011009">
    <property type="entry name" value="Kinase-like_dom_sf"/>
</dbReference>
<evidence type="ECO:0000313" key="3">
    <source>
        <dbReference type="Proteomes" id="UP000266861"/>
    </source>
</evidence>
<dbReference type="OrthoDB" id="6718656at2759"/>
<feature type="compositionally biased region" description="Acidic residues" evidence="1">
    <location>
        <begin position="116"/>
        <end position="125"/>
    </location>
</feature>
<evidence type="ECO:0000313" key="2">
    <source>
        <dbReference type="EMBL" id="RHZ76241.1"/>
    </source>
</evidence>
<feature type="region of interest" description="Disordered" evidence="1">
    <location>
        <begin position="108"/>
        <end position="128"/>
    </location>
</feature>
<keyword evidence="3" id="KW-1185">Reference proteome</keyword>
<comment type="caution">
    <text evidence="2">The sequence shown here is derived from an EMBL/GenBank/DDBJ whole genome shotgun (WGS) entry which is preliminary data.</text>
</comment>
<reference evidence="2 3" key="1">
    <citation type="submission" date="2018-08" db="EMBL/GenBank/DDBJ databases">
        <title>Genome and evolution of the arbuscular mycorrhizal fungus Diversispora epigaea (formerly Glomus versiforme) and its bacterial endosymbionts.</title>
        <authorList>
            <person name="Sun X."/>
            <person name="Fei Z."/>
            <person name="Harrison M."/>
        </authorList>
    </citation>
    <scope>NUCLEOTIDE SEQUENCE [LARGE SCALE GENOMIC DNA]</scope>
    <source>
        <strain evidence="2 3">IT104</strain>
    </source>
</reference>
<gene>
    <name evidence="2" type="ORF">Glove_199g14</name>
</gene>
<name>A0A397IJX6_9GLOM</name>
<dbReference type="SUPFAM" id="SSF56112">
    <property type="entry name" value="Protein kinase-like (PK-like)"/>
    <property type="match status" value="1"/>
</dbReference>
<evidence type="ECO:0000256" key="1">
    <source>
        <dbReference type="SAM" id="MobiDB-lite"/>
    </source>
</evidence>
<accession>A0A397IJX6</accession>
<protein>
    <recommendedName>
        <fullName evidence="4">Protein kinase domain-containing protein</fullName>
    </recommendedName>
</protein>
<evidence type="ECO:0008006" key="4">
    <source>
        <dbReference type="Google" id="ProtNLM"/>
    </source>
</evidence>
<organism evidence="2 3">
    <name type="scientific">Diversispora epigaea</name>
    <dbReference type="NCBI Taxonomy" id="1348612"/>
    <lineage>
        <taxon>Eukaryota</taxon>
        <taxon>Fungi</taxon>
        <taxon>Fungi incertae sedis</taxon>
        <taxon>Mucoromycota</taxon>
        <taxon>Glomeromycotina</taxon>
        <taxon>Glomeromycetes</taxon>
        <taxon>Diversisporales</taxon>
        <taxon>Diversisporaceae</taxon>
        <taxon>Diversispora</taxon>
    </lineage>
</organism>